<keyword evidence="2" id="KW-0813">Transport</keyword>
<dbReference type="AlphaFoldDB" id="A0A8H7F570"/>
<dbReference type="EMBL" id="JABXXO010000005">
    <property type="protein sequence ID" value="KAF7777572.1"/>
    <property type="molecule type" value="Genomic_DNA"/>
</dbReference>
<evidence type="ECO:0000259" key="4">
    <source>
        <dbReference type="Pfam" id="PF12584"/>
    </source>
</evidence>
<dbReference type="GO" id="GO:0005829">
    <property type="term" value="C:cytosol"/>
    <property type="evidence" value="ECO:0007669"/>
    <property type="project" value="GOC"/>
</dbReference>
<name>A0A8H7F570_AGABI</name>
<dbReference type="InterPro" id="IPR022233">
    <property type="entry name" value="TRAPPC10/Trs130_C"/>
</dbReference>
<proteinExistence type="predicted"/>
<evidence type="ECO:0000256" key="2">
    <source>
        <dbReference type="ARBA" id="ARBA00022448"/>
    </source>
</evidence>
<dbReference type="Pfam" id="PF23274">
    <property type="entry name" value="DUF7077"/>
    <property type="match status" value="1"/>
</dbReference>
<organism evidence="8 9">
    <name type="scientific">Agaricus bisporus var. burnettii</name>
    <dbReference type="NCBI Taxonomy" id="192524"/>
    <lineage>
        <taxon>Eukaryota</taxon>
        <taxon>Fungi</taxon>
        <taxon>Dikarya</taxon>
        <taxon>Basidiomycota</taxon>
        <taxon>Agaricomycotina</taxon>
        <taxon>Agaricomycetes</taxon>
        <taxon>Agaricomycetidae</taxon>
        <taxon>Agaricales</taxon>
        <taxon>Agaricineae</taxon>
        <taxon>Agaricaceae</taxon>
        <taxon>Agaricus</taxon>
    </lineage>
</organism>
<evidence type="ECO:0000256" key="3">
    <source>
        <dbReference type="ARBA" id="ARBA00023034"/>
    </source>
</evidence>
<dbReference type="Pfam" id="PF24967">
    <property type="entry name" value="NTS_TR130"/>
    <property type="match status" value="1"/>
</dbReference>
<dbReference type="Pfam" id="PF12584">
    <property type="entry name" value="TRAPPC10"/>
    <property type="match status" value="1"/>
</dbReference>
<evidence type="ECO:0000259" key="7">
    <source>
        <dbReference type="Pfam" id="PF24967"/>
    </source>
</evidence>
<comment type="subcellular location">
    <subcellularLocation>
        <location evidence="1">Golgi apparatus</location>
    </subcellularLocation>
</comment>
<evidence type="ECO:0000256" key="1">
    <source>
        <dbReference type="ARBA" id="ARBA00004555"/>
    </source>
</evidence>
<dbReference type="Proteomes" id="UP000629468">
    <property type="component" value="Unassembled WGS sequence"/>
</dbReference>
<dbReference type="OMA" id="YEIHANP"/>
<dbReference type="InterPro" id="IPR055505">
    <property type="entry name" value="DUF7077"/>
</dbReference>
<comment type="caution">
    <text evidence="8">The sequence shown here is derived from an EMBL/GenBank/DDBJ whole genome shotgun (WGS) entry which is preliminary data.</text>
</comment>
<accession>A0A8H7F570</accession>
<feature type="domain" description="TRAPPC10/Trs130 C-terminal" evidence="4">
    <location>
        <begin position="1011"/>
        <end position="1157"/>
    </location>
</feature>
<keyword evidence="3" id="KW-0333">Golgi apparatus</keyword>
<dbReference type="GO" id="GO:0034498">
    <property type="term" value="P:early endosome to Golgi transport"/>
    <property type="evidence" value="ECO:0007669"/>
    <property type="project" value="TreeGrafter"/>
</dbReference>
<evidence type="ECO:0000259" key="6">
    <source>
        <dbReference type="Pfam" id="PF23274"/>
    </source>
</evidence>
<evidence type="ECO:0000313" key="8">
    <source>
        <dbReference type="EMBL" id="KAF7777572.1"/>
    </source>
</evidence>
<dbReference type="InterPro" id="IPR056916">
    <property type="entry name" value="NTS_TR130"/>
</dbReference>
<reference evidence="8 9" key="1">
    <citation type="journal article" name="Sci. Rep.">
        <title>Telomere-to-telomere assembled and centromere annotated genomes of the two main subspecies of the button mushroom Agaricus bisporus reveal especially polymorphic chromosome ends.</title>
        <authorList>
            <person name="Sonnenberg A.S.M."/>
            <person name="Sedaghat-Telgerd N."/>
            <person name="Lavrijssen B."/>
            <person name="Ohm R.A."/>
            <person name="Hendrickx P.M."/>
            <person name="Scholtmeijer K."/>
            <person name="Baars J.J.P."/>
            <person name="van Peer A."/>
        </authorList>
    </citation>
    <scope>NUCLEOTIDE SEQUENCE [LARGE SCALE GENOMIC DNA]</scope>
    <source>
        <strain evidence="8 9">H119_p4</strain>
    </source>
</reference>
<dbReference type="PANTHER" id="PTHR13251:SF3">
    <property type="entry name" value="TRAFFICKING PROTEIN PARTICLE COMPLEX SUBUNIT 10"/>
    <property type="match status" value="1"/>
</dbReference>
<sequence>MAENRVIVTYTTASSLLSTETWKQIHAALKVQFPLRNIHWKPASGSSILTIQELDVKLVPFENVRDEHASQIPMTLLEKPLLHIYVVACEPGDLETYKNSVKRQVKDWHNSVVSRKNQEWLILHLVKGDTPLPSGKLFQLKGSVLDKLRTDFNQDKRDRCIQVTWSTTNDKPSAWGEFANKVKDSLMTAFDAAVSQREEEVRRSESQQSMPGWNFCTFFILKESLASSYEGMNFFEEALIQFEELEELFNHIWTEKNFSWFGTLIDPGPDDDTLPLLSVSKKPYRDLILASNISVFDLRTYLLTRQCELLAKLGRIGQIAVNTSSFLARFGQRLRAAADTLPLYFVESWIYSSSLSVAQQYDAWFPPSPDGSKPSPLYASKGELYENAWHQLNVIGVDSGHLPAKPPFCMKLRRESNPHKRDSKTAISNKDLREIIHDREAFFKMYIDVTNRAISMYTKAGRRKSALKLHGTLAALDLHREQYSAALTTYSSLPAHYSPHTWTALESYMLSRALDAHAEMDQPKDNEWMHNLLSYLKSLIEHKGDQLLIHEDDKAEYISQMVSLLTQTTHDLDSEIEVPGHQIFSIEIMPEVDLAESQDGAYINPTVTNRLSCSLPIDDITVTVTGRESEKYEFTAPATVISPGCNALRLFCPAISMGKYLIRTTKIRVGNLVFHWDHRKVKSSNRWSNTIIRVPQDTHALSVTLDQSPRIELGKSPAILVTISTGRNNINHLRLRLGCPNIVWKYDTAVSQGEGIELESEGDSLVLRGLKEAGIYSLSLPHSDTSTLHDLKINIEAEYDTEAQPSITRKLSLTRVLFTTLPMSVNVQDFFRESRLISKFTISTTSHQHIRIASAALEMPLGGIDGVTIASPSSSPKVVTVTPMQPANFIFFIDSASGAVHESLTLVIKYCLLRAEVRDLIEKEVEAVMEEDESRIHYVSLINHLIQALGNDASWVELYGVTGELVIPDMPQDSDSDFGGKLLTVKENLARHQHPQNFDSTEQTWREIRIPVDIPQMHIVAAARMSILATPFGSVNSNGTPSLYAGQPISTELKISTSFRWGPNRDDQNQSFMMRYNVEETIRDWLISGPKRGEFIAKENGSFTTQITLLALHHGELPLPKINVSALPVAGDTESGSISIPSAEVFQVHGAEKVLILPRGGRSTFVVGTGSTQ</sequence>
<dbReference type="GO" id="GO:0006891">
    <property type="term" value="P:intra-Golgi vesicle-mediated transport"/>
    <property type="evidence" value="ECO:0007669"/>
    <property type="project" value="TreeGrafter"/>
</dbReference>
<gene>
    <name evidence="8" type="ORF">Agabi119p4_3644</name>
</gene>
<feature type="domain" description="TRAPPC10/Trs130 N-terminal" evidence="5">
    <location>
        <begin position="2"/>
        <end position="319"/>
    </location>
</feature>
<dbReference type="PANTHER" id="PTHR13251">
    <property type="entry name" value="EPILEPSY HOLOPROSENCEPHALY CANDIDATE 1/TMEM1"/>
    <property type="match status" value="1"/>
</dbReference>
<feature type="domain" description="Trs130 NTS" evidence="7">
    <location>
        <begin position="422"/>
        <end position="511"/>
    </location>
</feature>
<evidence type="ECO:0000259" key="5">
    <source>
        <dbReference type="Pfam" id="PF23036"/>
    </source>
</evidence>
<dbReference type="InterPro" id="IPR056913">
    <property type="entry name" value="TRAPPC10/Trs130_N"/>
</dbReference>
<feature type="domain" description="DUF7077" evidence="6">
    <location>
        <begin position="699"/>
        <end position="803"/>
    </location>
</feature>
<dbReference type="InterPro" id="IPR045126">
    <property type="entry name" value="TRAPPC10/Trs130"/>
</dbReference>
<protein>
    <recommendedName>
        <fullName evidence="10">Trafficking protein particle complex subunit 10</fullName>
    </recommendedName>
</protein>
<evidence type="ECO:0000313" key="9">
    <source>
        <dbReference type="Proteomes" id="UP000629468"/>
    </source>
</evidence>
<evidence type="ECO:0008006" key="10">
    <source>
        <dbReference type="Google" id="ProtNLM"/>
    </source>
</evidence>
<dbReference type="GO" id="GO:1990071">
    <property type="term" value="C:TRAPPII protein complex"/>
    <property type="evidence" value="ECO:0007669"/>
    <property type="project" value="InterPro"/>
</dbReference>
<dbReference type="Pfam" id="PF23036">
    <property type="entry name" value="TRAPPC10_1st"/>
    <property type="match status" value="1"/>
</dbReference>